<evidence type="ECO:0000313" key="2">
    <source>
        <dbReference type="Proteomes" id="UP000321574"/>
    </source>
</evidence>
<accession>A0A5C8NL16</accession>
<dbReference type="Proteomes" id="UP000321574">
    <property type="component" value="Unassembled WGS sequence"/>
</dbReference>
<comment type="caution">
    <text evidence="1">The sequence shown here is derived from an EMBL/GenBank/DDBJ whole genome shotgun (WGS) entry which is preliminary data.</text>
</comment>
<dbReference type="AlphaFoldDB" id="A0A5C8NL16"/>
<sequence length="129" mass="14847">MKKKWVFLVIGLLLVVGIGGEVYMDKKEERKETEKIEAERMSVVALKNKYADIKSVEFEKSGYDEMTGAYAMFVIMTNQKNESVKFSFTFWKEREEIGSAGVKDREVQVKGVTTNEVRVIYSNRDEGEV</sequence>
<dbReference type="OrthoDB" id="2193136at2"/>
<keyword evidence="2" id="KW-1185">Reference proteome</keyword>
<name>A0A5C8NL16_9BACI</name>
<gene>
    <name evidence="1" type="ORF">FHP05_12115</name>
</gene>
<organism evidence="1 2">
    <name type="scientific">Cerasibacillus terrae</name>
    <dbReference type="NCBI Taxonomy" id="2498845"/>
    <lineage>
        <taxon>Bacteria</taxon>
        <taxon>Bacillati</taxon>
        <taxon>Bacillota</taxon>
        <taxon>Bacilli</taxon>
        <taxon>Bacillales</taxon>
        <taxon>Bacillaceae</taxon>
        <taxon>Cerasibacillus</taxon>
    </lineage>
</organism>
<dbReference type="EMBL" id="VDUW01000009">
    <property type="protein sequence ID" value="TXL62544.1"/>
    <property type="molecule type" value="Genomic_DNA"/>
</dbReference>
<proteinExistence type="predicted"/>
<protein>
    <recommendedName>
        <fullName evidence="3">DUF1433 domain-containing protein</fullName>
    </recommendedName>
</protein>
<evidence type="ECO:0000313" key="1">
    <source>
        <dbReference type="EMBL" id="TXL62544.1"/>
    </source>
</evidence>
<evidence type="ECO:0008006" key="3">
    <source>
        <dbReference type="Google" id="ProtNLM"/>
    </source>
</evidence>
<dbReference type="RefSeq" id="WP_147668606.1">
    <property type="nucleotide sequence ID" value="NZ_VDUW01000009.1"/>
</dbReference>
<reference evidence="1 2" key="1">
    <citation type="submission" date="2019-06" db="EMBL/GenBank/DDBJ databases">
        <title>Cerasibacillus sp. nov., isolated from maize field.</title>
        <authorList>
            <person name="Lin S.-Y."/>
            <person name="Tsai C.-F."/>
            <person name="Young C.-C."/>
        </authorList>
    </citation>
    <scope>NUCLEOTIDE SEQUENCE [LARGE SCALE GENOMIC DNA]</scope>
    <source>
        <strain evidence="1 2">CC-CFT480</strain>
    </source>
</reference>